<dbReference type="AlphaFoldDB" id="A0A0D4ZYB8"/>
<reference evidence="6" key="1">
    <citation type="submission" date="2014-06" db="EMBL/GenBank/DDBJ databases">
        <title>Molecular and ecological studies on carbamate pesticide degrading bacteria isolated from agricultural soils.</title>
        <authorList>
            <person name="Kim D.-U."/>
            <person name="Ka J.-O."/>
        </authorList>
    </citation>
    <scope>NUCLEOTIDE SEQUENCE</scope>
    <source>
        <strain evidence="6">NS2</strain>
        <plasmid evidence="6">201</plasmid>
    </source>
</reference>
<feature type="transmembrane region" description="Helical" evidence="5">
    <location>
        <begin position="6"/>
        <end position="29"/>
    </location>
</feature>
<keyword evidence="1" id="KW-1003">Cell membrane</keyword>
<organism evidence="6">
    <name type="scientific">Sphingomonas sp. NS2</name>
    <dbReference type="NCBI Taxonomy" id="908605"/>
    <lineage>
        <taxon>Bacteria</taxon>
        <taxon>Pseudomonadati</taxon>
        <taxon>Pseudomonadota</taxon>
        <taxon>Alphaproteobacteria</taxon>
        <taxon>Sphingomonadales</taxon>
        <taxon>Sphingomonadaceae</taxon>
        <taxon>Sphingomonas</taxon>
    </lineage>
</organism>
<keyword evidence="6" id="KW-0614">Plasmid</keyword>
<evidence type="ECO:0000256" key="1">
    <source>
        <dbReference type="ARBA" id="ARBA00022475"/>
    </source>
</evidence>
<proteinExistence type="predicted"/>
<name>A0A0D4ZYB8_9SPHN</name>
<evidence type="ECO:0000313" key="6">
    <source>
        <dbReference type="EMBL" id="AJW29247.1"/>
    </source>
</evidence>
<evidence type="ECO:0008006" key="7">
    <source>
        <dbReference type="Google" id="ProtNLM"/>
    </source>
</evidence>
<feature type="transmembrane region" description="Helical" evidence="5">
    <location>
        <begin position="50"/>
        <end position="72"/>
    </location>
</feature>
<keyword evidence="2 5" id="KW-0812">Transmembrane</keyword>
<evidence type="ECO:0000256" key="3">
    <source>
        <dbReference type="ARBA" id="ARBA00022989"/>
    </source>
</evidence>
<evidence type="ECO:0000256" key="5">
    <source>
        <dbReference type="SAM" id="Phobius"/>
    </source>
</evidence>
<sequence length="74" mass="8498">MIEEINILGVYIPAALLWGVLAAVLIYLVRAPLQRLPVYRALWHPSLLELACFVLLWWGLSVLADMFLYSWLIS</sequence>
<gene>
    <name evidence="6" type="ORF">plasmid201_059</name>
</gene>
<evidence type="ECO:0000256" key="4">
    <source>
        <dbReference type="ARBA" id="ARBA00023136"/>
    </source>
</evidence>
<dbReference type="EMBL" id="KM017070">
    <property type="protein sequence ID" value="AJW29247.1"/>
    <property type="molecule type" value="Genomic_DNA"/>
</dbReference>
<evidence type="ECO:0000256" key="2">
    <source>
        <dbReference type="ARBA" id="ARBA00022692"/>
    </source>
</evidence>
<dbReference type="Pfam" id="PF07869">
    <property type="entry name" value="DUF1656"/>
    <property type="match status" value="1"/>
</dbReference>
<keyword evidence="3 5" id="KW-1133">Transmembrane helix</keyword>
<protein>
    <recommendedName>
        <fullName evidence="7">DUF1656 domain-containing protein</fullName>
    </recommendedName>
</protein>
<geneLocation type="plasmid" evidence="6">
    <name>201</name>
</geneLocation>
<dbReference type="InterPro" id="IPR012451">
    <property type="entry name" value="DUF1656"/>
</dbReference>
<keyword evidence="4 5" id="KW-0472">Membrane</keyword>
<accession>A0A0D4ZYB8</accession>